<organism evidence="2 3">
    <name type="scientific">Rubus argutus</name>
    <name type="common">Southern blackberry</name>
    <dbReference type="NCBI Taxonomy" id="59490"/>
    <lineage>
        <taxon>Eukaryota</taxon>
        <taxon>Viridiplantae</taxon>
        <taxon>Streptophyta</taxon>
        <taxon>Embryophyta</taxon>
        <taxon>Tracheophyta</taxon>
        <taxon>Spermatophyta</taxon>
        <taxon>Magnoliopsida</taxon>
        <taxon>eudicotyledons</taxon>
        <taxon>Gunneridae</taxon>
        <taxon>Pentapetalae</taxon>
        <taxon>rosids</taxon>
        <taxon>fabids</taxon>
        <taxon>Rosales</taxon>
        <taxon>Rosaceae</taxon>
        <taxon>Rosoideae</taxon>
        <taxon>Rosoideae incertae sedis</taxon>
        <taxon>Rubus</taxon>
    </lineage>
</organism>
<dbReference type="PANTHER" id="PTHR32176">
    <property type="entry name" value="XYLOSE ISOMERASE"/>
    <property type="match status" value="1"/>
</dbReference>
<gene>
    <name evidence="2" type="ORF">M0R45_017765</name>
</gene>
<dbReference type="PANTHER" id="PTHR32176:SF120">
    <property type="entry name" value="PATATIN"/>
    <property type="match status" value="1"/>
</dbReference>
<proteinExistence type="predicted"/>
<comment type="caution">
    <text evidence="2">The sequence shown here is derived from an EMBL/GenBank/DDBJ whole genome shotgun (WGS) entry which is preliminary data.</text>
</comment>
<dbReference type="SUPFAM" id="SSF52151">
    <property type="entry name" value="FabD/lysophospholipase-like"/>
    <property type="match status" value="2"/>
</dbReference>
<name>A0AAW1XWW4_RUBAR</name>
<accession>A0AAW1XWW4</accession>
<evidence type="ECO:0000256" key="1">
    <source>
        <dbReference type="ARBA" id="ARBA00022963"/>
    </source>
</evidence>
<dbReference type="EMBL" id="JBEDUW010000003">
    <property type="protein sequence ID" value="KAK9941139.1"/>
    <property type="molecule type" value="Genomic_DNA"/>
</dbReference>
<keyword evidence="1" id="KW-0443">Lipid metabolism</keyword>
<reference evidence="2 3" key="1">
    <citation type="journal article" date="2023" name="G3 (Bethesda)">
        <title>A chromosome-length genome assembly and annotation of blackberry (Rubus argutus, cv. 'Hillquist').</title>
        <authorList>
            <person name="Bruna T."/>
            <person name="Aryal R."/>
            <person name="Dudchenko O."/>
            <person name="Sargent D.J."/>
            <person name="Mead D."/>
            <person name="Buti M."/>
            <person name="Cavallini A."/>
            <person name="Hytonen T."/>
            <person name="Andres J."/>
            <person name="Pham M."/>
            <person name="Weisz D."/>
            <person name="Mascagni F."/>
            <person name="Usai G."/>
            <person name="Natali L."/>
            <person name="Bassil N."/>
            <person name="Fernandez G.E."/>
            <person name="Lomsadze A."/>
            <person name="Armour M."/>
            <person name="Olukolu B."/>
            <person name="Poorten T."/>
            <person name="Britton C."/>
            <person name="Davik J."/>
            <person name="Ashrafi H."/>
            <person name="Aiden E.L."/>
            <person name="Borodovsky M."/>
            <person name="Worthington M."/>
        </authorList>
    </citation>
    <scope>NUCLEOTIDE SEQUENCE [LARGE SCALE GENOMIC DNA]</scope>
    <source>
        <strain evidence="2">PI 553951</strain>
    </source>
</reference>
<dbReference type="Proteomes" id="UP001457282">
    <property type="component" value="Unassembled WGS sequence"/>
</dbReference>
<evidence type="ECO:0008006" key="4">
    <source>
        <dbReference type="Google" id="ProtNLM"/>
    </source>
</evidence>
<sequence length="212" mass="23522">MEKASAFHRHPPPRHGKLITILSIDGGGVKGIIPGTILEFLEKQLQEMDGHDARLADYFDVISGTSTAAPTYLPPHKFETKTREFNLVDGAVAANNPGLVALIEVTKEIKGRNPDFSPHRAADQALFSEDHYLRIQDDEMSDELNAMDNATEENLKKLKDVGEALLKKQLSKVNLATGKHEPDERNITNEQALKSVAETLVNERKERLGYKG</sequence>
<keyword evidence="3" id="KW-1185">Reference proteome</keyword>
<evidence type="ECO:0000313" key="2">
    <source>
        <dbReference type="EMBL" id="KAK9941139.1"/>
    </source>
</evidence>
<dbReference type="GO" id="GO:0016042">
    <property type="term" value="P:lipid catabolic process"/>
    <property type="evidence" value="ECO:0007669"/>
    <property type="project" value="UniProtKB-KW"/>
</dbReference>
<dbReference type="GO" id="GO:0004620">
    <property type="term" value="F:phospholipase activity"/>
    <property type="evidence" value="ECO:0007669"/>
    <property type="project" value="TreeGrafter"/>
</dbReference>
<keyword evidence="1" id="KW-0442">Lipid degradation</keyword>
<dbReference type="AlphaFoldDB" id="A0AAW1XWW4"/>
<dbReference type="InterPro" id="IPR016035">
    <property type="entry name" value="Acyl_Trfase/lysoPLipase"/>
</dbReference>
<dbReference type="Gene3D" id="3.40.1090.10">
    <property type="entry name" value="Cytosolic phospholipase A2 catalytic domain"/>
    <property type="match status" value="2"/>
</dbReference>
<protein>
    <recommendedName>
        <fullName evidence="4">Patatin</fullName>
    </recommendedName>
</protein>
<dbReference type="GO" id="GO:0047372">
    <property type="term" value="F:monoacylglycerol lipase activity"/>
    <property type="evidence" value="ECO:0007669"/>
    <property type="project" value="TreeGrafter"/>
</dbReference>
<evidence type="ECO:0000313" key="3">
    <source>
        <dbReference type="Proteomes" id="UP001457282"/>
    </source>
</evidence>